<organism evidence="1 2">
    <name type="scientific">Plasmopara halstedii</name>
    <name type="common">Downy mildew of sunflower</name>
    <dbReference type="NCBI Taxonomy" id="4781"/>
    <lineage>
        <taxon>Eukaryota</taxon>
        <taxon>Sar</taxon>
        <taxon>Stramenopiles</taxon>
        <taxon>Oomycota</taxon>
        <taxon>Peronosporomycetes</taxon>
        <taxon>Peronosporales</taxon>
        <taxon>Peronosporaceae</taxon>
        <taxon>Plasmopara</taxon>
    </lineage>
</organism>
<dbReference type="EMBL" id="CCYD01000435">
    <property type="protein sequence ID" value="CEG39652.1"/>
    <property type="molecule type" value="Genomic_DNA"/>
</dbReference>
<accession>A0A0P1AGP5</accession>
<evidence type="ECO:0000313" key="1">
    <source>
        <dbReference type="EMBL" id="CEG39652.1"/>
    </source>
</evidence>
<name>A0A0P1AGP5_PLAHL</name>
<dbReference type="AlphaFoldDB" id="A0A0P1AGP5"/>
<proteinExistence type="predicted"/>
<dbReference type="GeneID" id="36404945"/>
<reference evidence="2" key="1">
    <citation type="submission" date="2014-09" db="EMBL/GenBank/DDBJ databases">
        <authorList>
            <person name="Sharma Rahul"/>
            <person name="Thines Marco"/>
        </authorList>
    </citation>
    <scope>NUCLEOTIDE SEQUENCE [LARGE SCALE GENOMIC DNA]</scope>
</reference>
<dbReference type="RefSeq" id="XP_024576021.1">
    <property type="nucleotide sequence ID" value="XM_024725222.1"/>
</dbReference>
<keyword evidence="2" id="KW-1185">Reference proteome</keyword>
<evidence type="ECO:0000313" key="2">
    <source>
        <dbReference type="Proteomes" id="UP000054928"/>
    </source>
</evidence>
<sequence length="61" mass="7039">MRLSEHVAANLPIHPIFSQKDKNFRFNSVIKKLNNLHFFLLKDPSVILIVFVFADPYLGQG</sequence>
<dbReference type="Proteomes" id="UP000054928">
    <property type="component" value="Unassembled WGS sequence"/>
</dbReference>
<protein>
    <submittedName>
        <fullName evidence="1">Uncharacterized protein</fullName>
    </submittedName>
</protein>